<protein>
    <submittedName>
        <fullName evidence="1">Uncharacterized protein</fullName>
    </submittedName>
</protein>
<evidence type="ECO:0000313" key="2">
    <source>
        <dbReference type="Proteomes" id="UP000730482"/>
    </source>
</evidence>
<accession>A0ABS5L289</accession>
<keyword evidence="2" id="KW-1185">Reference proteome</keyword>
<gene>
    <name evidence="1" type="ORF">KGQ19_36870</name>
</gene>
<dbReference type="Proteomes" id="UP000730482">
    <property type="component" value="Unassembled WGS sequence"/>
</dbReference>
<evidence type="ECO:0000313" key="1">
    <source>
        <dbReference type="EMBL" id="MBS2552441.1"/>
    </source>
</evidence>
<dbReference type="RefSeq" id="WP_212018023.1">
    <property type="nucleotide sequence ID" value="NZ_JAAFYZ010000189.1"/>
</dbReference>
<dbReference type="EMBL" id="JAAFYZ010000189">
    <property type="protein sequence ID" value="MBS2552441.1"/>
    <property type="molecule type" value="Genomic_DNA"/>
</dbReference>
<reference evidence="1 2" key="1">
    <citation type="submission" date="2020-02" db="EMBL/GenBank/DDBJ databases">
        <title>Acidophilic actinobacteria isolated from forest soil.</title>
        <authorList>
            <person name="Golinska P."/>
        </authorList>
    </citation>
    <scope>NUCLEOTIDE SEQUENCE [LARGE SCALE GENOMIC DNA]</scope>
    <source>
        <strain evidence="1 2">NL8</strain>
    </source>
</reference>
<name>A0ABS5L289_9ACTN</name>
<sequence length="164" mass="18291">MHIDLDPPNGITGFPFGMPAEEVKAAAAALGRVRVIDEGPPRGWAFMKVDTVLAQFAITFHLEDGKTLTSVEIWRPFAGPEEISVTWRGIDVFRTPAAEVLARIEAAGYRIEDREYFHPQVRDLTLGFSRNSRDDIPLDGDEDDEDAMPMYFSAVLAAPAEYYD</sequence>
<proteinExistence type="predicted"/>
<comment type="caution">
    <text evidence="1">The sequence shown here is derived from an EMBL/GenBank/DDBJ whole genome shotgun (WGS) entry which is preliminary data.</text>
</comment>
<organism evidence="1 2">
    <name type="scientific">Catenulispora pinistramenti</name>
    <dbReference type="NCBI Taxonomy" id="2705254"/>
    <lineage>
        <taxon>Bacteria</taxon>
        <taxon>Bacillati</taxon>
        <taxon>Actinomycetota</taxon>
        <taxon>Actinomycetes</taxon>
        <taxon>Catenulisporales</taxon>
        <taxon>Catenulisporaceae</taxon>
        <taxon>Catenulispora</taxon>
    </lineage>
</organism>